<evidence type="ECO:0000313" key="3">
    <source>
        <dbReference type="Proteomes" id="UP000183994"/>
    </source>
</evidence>
<dbReference type="CDD" id="cd07197">
    <property type="entry name" value="nitrilase"/>
    <property type="match status" value="1"/>
</dbReference>
<dbReference type="InterPro" id="IPR036526">
    <property type="entry name" value="C-N_Hydrolase_sf"/>
</dbReference>
<feature type="domain" description="CN hydrolase" evidence="1">
    <location>
        <begin position="1"/>
        <end position="259"/>
    </location>
</feature>
<organism evidence="2 3">
    <name type="scientific">Desulfatibacillum alkenivorans DSM 16219</name>
    <dbReference type="NCBI Taxonomy" id="1121393"/>
    <lineage>
        <taxon>Bacteria</taxon>
        <taxon>Pseudomonadati</taxon>
        <taxon>Thermodesulfobacteriota</taxon>
        <taxon>Desulfobacteria</taxon>
        <taxon>Desulfobacterales</taxon>
        <taxon>Desulfatibacillaceae</taxon>
        <taxon>Desulfatibacillum</taxon>
    </lineage>
</organism>
<dbReference type="PANTHER" id="PTHR23088:SF27">
    <property type="entry name" value="DEAMINATED GLUTATHIONE AMIDASE"/>
    <property type="match status" value="1"/>
</dbReference>
<protein>
    <submittedName>
        <fullName evidence="2">Predicted amidohydrolase</fullName>
    </submittedName>
</protein>
<sequence length="307" mass="33850">MKAAAVQMRAALGDVEANLKSAENLANQAFSAGAEIVILPEFFPSAMAFHPKMIHAARPLDGEPMELLKGLAKQNNAVAGGSFNAIRQGEVYNTFVLAFPDGSVFLHDKDQPTMWENCYYIGGTDDGVLDTPLGPVGVSLCWEFVRSRTAKRLRNKVRLIVGGSCWWDLPKVALPGFSPAVGARLLEIMRQSPPRMARMVGAPVIHAAHAGDFKGKMPLMPGFPYESNLLGQAMITDAQGNILAKMDREEGYIMAEIDLDEHAEPSEEIPQSFWIPDLPLQIRAVWAYQNRHGRRYYRSKTKKALGL</sequence>
<dbReference type="Proteomes" id="UP000183994">
    <property type="component" value="Unassembled WGS sequence"/>
</dbReference>
<name>A0A1M6XZX1_9BACT</name>
<dbReference type="Gene3D" id="3.60.110.10">
    <property type="entry name" value="Carbon-nitrogen hydrolase"/>
    <property type="match status" value="1"/>
</dbReference>
<dbReference type="GO" id="GO:0016787">
    <property type="term" value="F:hydrolase activity"/>
    <property type="evidence" value="ECO:0007669"/>
    <property type="project" value="UniProtKB-KW"/>
</dbReference>
<keyword evidence="3" id="KW-1185">Reference proteome</keyword>
<dbReference type="SUPFAM" id="SSF56317">
    <property type="entry name" value="Carbon-nitrogen hydrolase"/>
    <property type="match status" value="1"/>
</dbReference>
<gene>
    <name evidence="2" type="ORF">SAMN02745216_04637</name>
</gene>
<dbReference type="STRING" id="1121393.SAMN02745216_04637"/>
<accession>A0A1M6XZX1</accession>
<dbReference type="EMBL" id="FQZU01000046">
    <property type="protein sequence ID" value="SHL11418.1"/>
    <property type="molecule type" value="Genomic_DNA"/>
</dbReference>
<keyword evidence="2" id="KW-0378">Hydrolase</keyword>
<evidence type="ECO:0000259" key="1">
    <source>
        <dbReference type="PROSITE" id="PS50263"/>
    </source>
</evidence>
<evidence type="ECO:0000313" key="2">
    <source>
        <dbReference type="EMBL" id="SHL11418.1"/>
    </source>
</evidence>
<proteinExistence type="predicted"/>
<dbReference type="PROSITE" id="PS50263">
    <property type="entry name" value="CN_HYDROLASE"/>
    <property type="match status" value="1"/>
</dbReference>
<dbReference type="RefSeq" id="WP_073478627.1">
    <property type="nucleotide sequence ID" value="NZ_FQZU01000046.1"/>
</dbReference>
<dbReference type="Pfam" id="PF00795">
    <property type="entry name" value="CN_hydrolase"/>
    <property type="match status" value="1"/>
</dbReference>
<dbReference type="OrthoDB" id="9811121at2"/>
<reference evidence="3" key="1">
    <citation type="submission" date="2016-11" db="EMBL/GenBank/DDBJ databases">
        <authorList>
            <person name="Varghese N."/>
            <person name="Submissions S."/>
        </authorList>
    </citation>
    <scope>NUCLEOTIDE SEQUENCE [LARGE SCALE GENOMIC DNA]</scope>
    <source>
        <strain evidence="3">DSM 16219</strain>
    </source>
</reference>
<dbReference type="AlphaFoldDB" id="A0A1M6XZX1"/>
<dbReference type="PANTHER" id="PTHR23088">
    <property type="entry name" value="NITRILASE-RELATED"/>
    <property type="match status" value="1"/>
</dbReference>
<dbReference type="InterPro" id="IPR003010">
    <property type="entry name" value="C-N_Hydrolase"/>
</dbReference>